<evidence type="ECO:0000313" key="1">
    <source>
        <dbReference type="EMBL" id="MFC6016470.1"/>
    </source>
</evidence>
<sequence>MSAQKQVFISHTDDQVGNAMQDVVQRAFDGKVRSFNTSRAARGLAAGVRIDEGLLEGLQSSDLFLSLWTPGAVARPAWMSWELGVAAAMRATVLVGRALGVDVGQLPLGLGARFANDLGDEDSLVRLVEDISAILDVDSDTARVREHFSGPRHSVFRARHSSAPKLSISVHRKYFLIENVSTTELDDLRVVPVETDTLGVSVVKALDRALHKDGRKLSASGRLVATLPDGGGDDRQPPDLAILRERDLIMQAEWRAPEIGREWAEVTIFGRDSEA</sequence>
<accession>A0ABW1K4W8</accession>
<gene>
    <name evidence="1" type="ORF">ACFP2T_09690</name>
</gene>
<dbReference type="EMBL" id="JBHSPR010000007">
    <property type="protein sequence ID" value="MFC6016470.1"/>
    <property type="molecule type" value="Genomic_DNA"/>
</dbReference>
<evidence type="ECO:0008006" key="3">
    <source>
        <dbReference type="Google" id="ProtNLM"/>
    </source>
</evidence>
<proteinExistence type="predicted"/>
<dbReference type="Proteomes" id="UP001596203">
    <property type="component" value="Unassembled WGS sequence"/>
</dbReference>
<protein>
    <recommendedName>
        <fullName evidence="3">TIR domain-containing protein</fullName>
    </recommendedName>
</protein>
<organism evidence="1 2">
    <name type="scientific">Plantactinospora solaniradicis</name>
    <dbReference type="NCBI Taxonomy" id="1723736"/>
    <lineage>
        <taxon>Bacteria</taxon>
        <taxon>Bacillati</taxon>
        <taxon>Actinomycetota</taxon>
        <taxon>Actinomycetes</taxon>
        <taxon>Micromonosporales</taxon>
        <taxon>Micromonosporaceae</taxon>
        <taxon>Plantactinospora</taxon>
    </lineage>
</organism>
<evidence type="ECO:0000313" key="2">
    <source>
        <dbReference type="Proteomes" id="UP001596203"/>
    </source>
</evidence>
<keyword evidence="2" id="KW-1185">Reference proteome</keyword>
<dbReference type="Gene3D" id="3.40.50.10140">
    <property type="entry name" value="Toll/interleukin-1 receptor homology (TIR) domain"/>
    <property type="match status" value="1"/>
</dbReference>
<reference evidence="2" key="1">
    <citation type="journal article" date="2019" name="Int. J. Syst. Evol. Microbiol.">
        <title>The Global Catalogue of Microorganisms (GCM) 10K type strain sequencing project: providing services to taxonomists for standard genome sequencing and annotation.</title>
        <authorList>
            <consortium name="The Broad Institute Genomics Platform"/>
            <consortium name="The Broad Institute Genome Sequencing Center for Infectious Disease"/>
            <person name="Wu L."/>
            <person name="Ma J."/>
        </authorList>
    </citation>
    <scope>NUCLEOTIDE SEQUENCE [LARGE SCALE GENOMIC DNA]</scope>
    <source>
        <strain evidence="2">ZS-35-S2</strain>
    </source>
</reference>
<dbReference type="SUPFAM" id="SSF52200">
    <property type="entry name" value="Toll/Interleukin receptor TIR domain"/>
    <property type="match status" value="1"/>
</dbReference>
<dbReference type="InterPro" id="IPR035897">
    <property type="entry name" value="Toll_tir_struct_dom_sf"/>
</dbReference>
<name>A0ABW1K4W8_9ACTN</name>
<comment type="caution">
    <text evidence="1">The sequence shown here is derived from an EMBL/GenBank/DDBJ whole genome shotgun (WGS) entry which is preliminary data.</text>
</comment>
<dbReference type="RefSeq" id="WP_377419853.1">
    <property type="nucleotide sequence ID" value="NZ_JBHSPR010000007.1"/>
</dbReference>